<keyword evidence="3" id="KW-0012">Acyltransferase</keyword>
<keyword evidence="2 6" id="KW-0808">Transferase</keyword>
<evidence type="ECO:0000313" key="9">
    <source>
        <dbReference type="Proteomes" id="UP000266042"/>
    </source>
</evidence>
<dbReference type="NCBIfam" id="NF006045">
    <property type="entry name" value="PRK08190.1"/>
    <property type="match status" value="1"/>
</dbReference>
<proteinExistence type="inferred from homology"/>
<accession>A0A398DI29</accession>
<sequence>MSWRLSTRRTCVSNKGLRRKRRTSRGGSMEIRTFDQLLEEAKKRGRKKLAVAFPEEVSLHAALLAHEAGIAVPILVGVPEKIRELLVQAGADSGAFEIEEAGSPAEACAVAVALARDDKVDVILKGGAQTAQMLHAVLDKENGIRASKVLSECSLYEDTRVRHSLLAVVDGGILIAPTLEEKVEAIRNTVNVYHKLGYENPKVAVLAAVETVTDKMPCTEDAAIIARMWERGQIKGCVVDGPLALDNAISERAAAIKGLSGPVVGNADILIVPDIEGGNLLGKSMSYFAGFTSAHVTIGARKPVLVPSRADDGRTKLMSVALGIVAYY</sequence>
<dbReference type="Pfam" id="PF01515">
    <property type="entry name" value="PTA_PTB"/>
    <property type="match status" value="1"/>
</dbReference>
<dbReference type="EMBL" id="QXIW01000023">
    <property type="protein sequence ID" value="RIE13439.1"/>
    <property type="molecule type" value="Genomic_DNA"/>
</dbReference>
<gene>
    <name evidence="7" type="ORF">SMC2_04395</name>
    <name evidence="6" type="ORF">SMC3_04450</name>
</gene>
<evidence type="ECO:0000256" key="3">
    <source>
        <dbReference type="ARBA" id="ARBA00023315"/>
    </source>
</evidence>
<reference evidence="8 9" key="1">
    <citation type="submission" date="2018-09" db="EMBL/GenBank/DDBJ databases">
        <title>Discovery and Ecogenomic Context for Candidatus Cryosericales, a Global Caldiserica Order Active in Thawing Permafrost.</title>
        <authorList>
            <person name="Martinez M.A."/>
            <person name="Woodcroft B.J."/>
            <person name="Ignacio Espinoza J.C."/>
            <person name="Zayed A."/>
            <person name="Singleton C.M."/>
            <person name="Boyd J."/>
            <person name="Li Y.-F."/>
            <person name="Purvine S."/>
            <person name="Maughan H."/>
            <person name="Hodgkins S.B."/>
            <person name="Anderson D."/>
            <person name="Sederholm M."/>
            <person name="Temperton B."/>
            <person name="Saleska S.R."/>
            <person name="Tyson G.W."/>
            <person name="Rich V.I."/>
        </authorList>
    </citation>
    <scope>NUCLEOTIDE SEQUENCE [LARGE SCALE GENOMIC DNA]</scope>
    <source>
        <strain evidence="7 8">SMC2</strain>
        <strain evidence="6 9">SMC3</strain>
    </source>
</reference>
<evidence type="ECO:0000313" key="8">
    <source>
        <dbReference type="Proteomes" id="UP000265724"/>
    </source>
</evidence>
<organism evidence="6 9">
    <name type="scientific">Candidatus Cryosericum hinesii</name>
    <dbReference type="NCBI Taxonomy" id="2290915"/>
    <lineage>
        <taxon>Bacteria</taxon>
        <taxon>Pseudomonadati</taxon>
        <taxon>Caldisericota/Cryosericota group</taxon>
        <taxon>Candidatus Cryosericota</taxon>
        <taxon>Candidatus Cryosericia</taxon>
        <taxon>Candidatus Cryosericales</taxon>
        <taxon>Candidatus Cryosericaceae</taxon>
        <taxon>Candidatus Cryosericum</taxon>
    </lineage>
</organism>
<evidence type="ECO:0000256" key="4">
    <source>
        <dbReference type="SAM" id="MobiDB-lite"/>
    </source>
</evidence>
<keyword evidence="8" id="KW-1185">Reference proteome</keyword>
<feature type="region of interest" description="Disordered" evidence="4">
    <location>
        <begin position="1"/>
        <end position="26"/>
    </location>
</feature>
<dbReference type="PIRSF" id="PIRSF000428">
    <property type="entry name" value="P_Ac_trans"/>
    <property type="match status" value="1"/>
</dbReference>
<dbReference type="GO" id="GO:0016746">
    <property type="term" value="F:acyltransferase activity"/>
    <property type="evidence" value="ECO:0007669"/>
    <property type="project" value="UniProtKB-KW"/>
</dbReference>
<comment type="caution">
    <text evidence="6">The sequence shown here is derived from an EMBL/GenBank/DDBJ whole genome shotgun (WGS) entry which is preliminary data.</text>
</comment>
<dbReference type="SUPFAM" id="SSF53659">
    <property type="entry name" value="Isocitrate/Isopropylmalate dehydrogenase-like"/>
    <property type="match status" value="1"/>
</dbReference>
<dbReference type="EMBL" id="QXIX01000034">
    <property type="protein sequence ID" value="RIE13877.1"/>
    <property type="molecule type" value="Genomic_DNA"/>
</dbReference>
<dbReference type="Proteomes" id="UP000266042">
    <property type="component" value="Unassembled WGS sequence"/>
</dbReference>
<dbReference type="PANTHER" id="PTHR43356">
    <property type="entry name" value="PHOSPHATE ACETYLTRANSFERASE"/>
    <property type="match status" value="1"/>
</dbReference>
<dbReference type="PANTHER" id="PTHR43356:SF2">
    <property type="entry name" value="PHOSPHATE ACETYLTRANSFERASE"/>
    <property type="match status" value="1"/>
</dbReference>
<dbReference type="InterPro" id="IPR002505">
    <property type="entry name" value="PTA_PTB"/>
</dbReference>
<evidence type="ECO:0000313" key="7">
    <source>
        <dbReference type="EMBL" id="RIE13877.1"/>
    </source>
</evidence>
<dbReference type="InterPro" id="IPR050500">
    <property type="entry name" value="Phos_Acetyltrans/Butyryltrans"/>
</dbReference>
<name>A0A398DI29_9BACT</name>
<dbReference type="Proteomes" id="UP000265724">
    <property type="component" value="Unassembled WGS sequence"/>
</dbReference>
<feature type="domain" description="Phosphate acetyl/butaryl transferase" evidence="5">
    <location>
        <begin position="108"/>
        <end position="322"/>
    </location>
</feature>
<protein>
    <submittedName>
        <fullName evidence="6">Bifunctional enoyl-CoA hydratase/phosphate acetyltransferase</fullName>
    </submittedName>
</protein>
<evidence type="ECO:0000313" key="6">
    <source>
        <dbReference type="EMBL" id="RIE13439.1"/>
    </source>
</evidence>
<evidence type="ECO:0000256" key="2">
    <source>
        <dbReference type="ARBA" id="ARBA00022679"/>
    </source>
</evidence>
<dbReference type="AlphaFoldDB" id="A0A398DI29"/>
<dbReference type="InterPro" id="IPR012147">
    <property type="entry name" value="P_Ac_Bu_trans"/>
</dbReference>
<dbReference type="Gene3D" id="3.40.718.10">
    <property type="entry name" value="Isopropylmalate Dehydrogenase"/>
    <property type="match status" value="1"/>
</dbReference>
<evidence type="ECO:0000256" key="1">
    <source>
        <dbReference type="ARBA" id="ARBA00005656"/>
    </source>
</evidence>
<comment type="similarity">
    <text evidence="1">Belongs to the phosphate acetyltransferase and butyryltransferase family.</text>
</comment>
<feature type="compositionally biased region" description="Polar residues" evidence="4">
    <location>
        <begin position="1"/>
        <end position="13"/>
    </location>
</feature>
<evidence type="ECO:0000259" key="5">
    <source>
        <dbReference type="Pfam" id="PF01515"/>
    </source>
</evidence>